<name>A0A811V630_CERCA</name>
<evidence type="ECO:0000313" key="1">
    <source>
        <dbReference type="EMBL" id="CAD7005297.1"/>
    </source>
</evidence>
<protein>
    <submittedName>
        <fullName evidence="1">(Mediterranean fruit fly) hypothetical protein</fullName>
    </submittedName>
</protein>
<accession>A0A811V630</accession>
<dbReference type="EMBL" id="CAJHJT010000034">
    <property type="protein sequence ID" value="CAD7005297.1"/>
    <property type="molecule type" value="Genomic_DNA"/>
</dbReference>
<gene>
    <name evidence="1" type="ORF">CCAP1982_LOCUS13654</name>
</gene>
<comment type="caution">
    <text evidence="1">The sequence shown here is derived from an EMBL/GenBank/DDBJ whole genome shotgun (WGS) entry which is preliminary data.</text>
</comment>
<proteinExistence type="predicted"/>
<evidence type="ECO:0000313" key="2">
    <source>
        <dbReference type="Proteomes" id="UP000606786"/>
    </source>
</evidence>
<dbReference type="AlphaFoldDB" id="A0A811V630"/>
<dbReference type="Proteomes" id="UP000606786">
    <property type="component" value="Unassembled WGS sequence"/>
</dbReference>
<organism evidence="1 2">
    <name type="scientific">Ceratitis capitata</name>
    <name type="common">Mediterranean fruit fly</name>
    <name type="synonym">Tephritis capitata</name>
    <dbReference type="NCBI Taxonomy" id="7213"/>
    <lineage>
        <taxon>Eukaryota</taxon>
        <taxon>Metazoa</taxon>
        <taxon>Ecdysozoa</taxon>
        <taxon>Arthropoda</taxon>
        <taxon>Hexapoda</taxon>
        <taxon>Insecta</taxon>
        <taxon>Pterygota</taxon>
        <taxon>Neoptera</taxon>
        <taxon>Endopterygota</taxon>
        <taxon>Diptera</taxon>
        <taxon>Brachycera</taxon>
        <taxon>Muscomorpha</taxon>
        <taxon>Tephritoidea</taxon>
        <taxon>Tephritidae</taxon>
        <taxon>Ceratitis</taxon>
        <taxon>Ceratitis</taxon>
    </lineage>
</organism>
<sequence>MDNLGECLLKTAVWRWSSERANERRRVAAEGGECVELWHSLLSSVDCDADGVGDSNQAAAAAAAAAIAVAGAGAVADIIKLLNLYCPSARLTTLPRTLHSVKIYSPHTAYELLAFPSFLLS</sequence>
<keyword evidence="2" id="KW-1185">Reference proteome</keyword>
<reference evidence="1" key="1">
    <citation type="submission" date="2020-11" db="EMBL/GenBank/DDBJ databases">
        <authorList>
            <person name="Whitehead M."/>
        </authorList>
    </citation>
    <scope>NUCLEOTIDE SEQUENCE</scope>
    <source>
        <strain evidence="1">EGII</strain>
    </source>
</reference>